<dbReference type="Gene3D" id="3.30.450.20">
    <property type="entry name" value="PAS domain"/>
    <property type="match status" value="5"/>
</dbReference>
<dbReference type="PANTHER" id="PTHR43304">
    <property type="entry name" value="PHYTOCHROME-LIKE PROTEIN CPH1"/>
    <property type="match status" value="1"/>
</dbReference>
<evidence type="ECO:0000259" key="6">
    <source>
        <dbReference type="PROSITE" id="PS50109"/>
    </source>
</evidence>
<dbReference type="EMBL" id="CP051678">
    <property type="protein sequence ID" value="QJD81523.1"/>
    <property type="molecule type" value="Genomic_DNA"/>
</dbReference>
<dbReference type="SUPFAM" id="SSF47384">
    <property type="entry name" value="Homodimeric domain of signal transducing histidine kinase"/>
    <property type="match status" value="1"/>
</dbReference>
<dbReference type="KEGG" id="srho:HH216_24440"/>
<reference evidence="9 10" key="1">
    <citation type="submission" date="2020-04" db="EMBL/GenBank/DDBJ databases">
        <title>Genome sequencing of novel species.</title>
        <authorList>
            <person name="Heo J."/>
            <person name="Kim S.-J."/>
            <person name="Kim J.-S."/>
            <person name="Hong S.-B."/>
            <person name="Kwon S.-W."/>
        </authorList>
    </citation>
    <scope>NUCLEOTIDE SEQUENCE [LARGE SCALE GENOMIC DNA]</scope>
    <source>
        <strain evidence="9 10">CJU-R4</strain>
        <plasmid evidence="9 10">unnamed1</plasmid>
    </source>
</reference>
<evidence type="ECO:0000256" key="2">
    <source>
        <dbReference type="ARBA" id="ARBA00012438"/>
    </source>
</evidence>
<keyword evidence="4" id="KW-0808">Transferase</keyword>
<evidence type="ECO:0000256" key="1">
    <source>
        <dbReference type="ARBA" id="ARBA00000085"/>
    </source>
</evidence>
<dbReference type="GO" id="GO:0000155">
    <property type="term" value="F:phosphorelay sensor kinase activity"/>
    <property type="evidence" value="ECO:0007669"/>
    <property type="project" value="InterPro"/>
</dbReference>
<dbReference type="PROSITE" id="PS50113">
    <property type="entry name" value="PAC"/>
    <property type="match status" value="3"/>
</dbReference>
<dbReference type="InterPro" id="IPR035965">
    <property type="entry name" value="PAS-like_dom_sf"/>
</dbReference>
<dbReference type="NCBIfam" id="TIGR00229">
    <property type="entry name" value="sensory_box"/>
    <property type="match status" value="1"/>
</dbReference>
<evidence type="ECO:0000259" key="7">
    <source>
        <dbReference type="PROSITE" id="PS50112"/>
    </source>
</evidence>
<dbReference type="PROSITE" id="PS50109">
    <property type="entry name" value="HIS_KIN"/>
    <property type="match status" value="1"/>
</dbReference>
<evidence type="ECO:0000313" key="10">
    <source>
        <dbReference type="Proteomes" id="UP000501128"/>
    </source>
</evidence>
<dbReference type="InterPro" id="IPR005467">
    <property type="entry name" value="His_kinase_dom"/>
</dbReference>
<dbReference type="Pfam" id="PF00512">
    <property type="entry name" value="HisKA"/>
    <property type="match status" value="1"/>
</dbReference>
<dbReference type="CDD" id="cd00082">
    <property type="entry name" value="HisKA"/>
    <property type="match status" value="1"/>
</dbReference>
<dbReference type="SUPFAM" id="SSF55785">
    <property type="entry name" value="PYP-like sensor domain (PAS domain)"/>
    <property type="match status" value="5"/>
</dbReference>
<accession>A0A7L5DVY4</accession>
<evidence type="ECO:0000259" key="8">
    <source>
        <dbReference type="PROSITE" id="PS50113"/>
    </source>
</evidence>
<dbReference type="FunFam" id="3.30.565.10:FF:000006">
    <property type="entry name" value="Sensor histidine kinase WalK"/>
    <property type="match status" value="1"/>
</dbReference>
<dbReference type="EC" id="2.7.13.3" evidence="2"/>
<dbReference type="InterPro" id="IPR036097">
    <property type="entry name" value="HisK_dim/P_sf"/>
</dbReference>
<dbReference type="InterPro" id="IPR003661">
    <property type="entry name" value="HisK_dim/P_dom"/>
</dbReference>
<protein>
    <recommendedName>
        <fullName evidence="2">histidine kinase</fullName>
        <ecNumber evidence="2">2.7.13.3</ecNumber>
    </recommendedName>
</protein>
<dbReference type="InterPro" id="IPR003594">
    <property type="entry name" value="HATPase_dom"/>
</dbReference>
<dbReference type="SUPFAM" id="SSF55874">
    <property type="entry name" value="ATPase domain of HSP90 chaperone/DNA topoisomerase II/histidine kinase"/>
    <property type="match status" value="1"/>
</dbReference>
<dbReference type="AlphaFoldDB" id="A0A7L5DVY4"/>
<dbReference type="InterPro" id="IPR052162">
    <property type="entry name" value="Sensor_kinase/Photoreceptor"/>
</dbReference>
<dbReference type="InterPro" id="IPR036890">
    <property type="entry name" value="HATPase_C_sf"/>
</dbReference>
<dbReference type="PANTHER" id="PTHR43304:SF1">
    <property type="entry name" value="PAC DOMAIN-CONTAINING PROTEIN"/>
    <property type="match status" value="1"/>
</dbReference>
<sequence>MTEQQSSPNPVHHLYLQFALQAAGLGVWDYDPVTGLLNWDGRAQALFGISESHSMPYEQAIEHIHPQDKQRVDQAVAWAINPLSDGVFDQTYRTLGVDDAQLRWVRFWGRSYFSSSGELTRFGGMAQDVTEQVLGRQQLERTQQQLLTQFEQAPVGIATISGEELTFRSANPFYGQIVGRSPEQLVGRTLFEVIPEVRGLGFDTLLRGVLTSGQPYTAQEVPAQLIRQGRLETAYFTFTYQPHWLSDDLPSAILMIATEVTSQVVARQQVEASEAKLNLLSDTVPSMIFYLDQQQRYQSYNRTFMDWFGVDRTQVIGQTVREFLGEKAYQVVAPYLAVAYGGNPVRYEMQGPAPLAGERWLDITYTPHRNEAGEVLGVIVLAVDISEQIQARESLQASEARFRSLIEQSPVAIGLFVGRDLRIEMANELMIAVWGKGASVLGKPLIEALPELVGQPFPALLDQVYATGVAYTGHGMRADLVMDGELKTHYFDFTYQPIHDADGRVYAIMDLALDVTQEFLLHQQVEQGQQSVQNAVDLAQLGIWKIDVTTQKAEFSPLVNEWVGSPDPLTLPAAVAAIDPDDLPAFNAAFSRAYSVESGGKLDVEYRLKNVTTGRVYLLHSVGQMYFDSAGKPALLQGFSRDITAIRALQLTLESQVHERTQDLLLANQDLKRSNDNLQQFAYVASHDLQEPLRKIQSFSTLLEQQAEGQLTDLGRTYLQRITGAAARMSGQIKDLLSYSRIATRQQIFGPISLNAVMANVVETLSLEIEQRQAQLQTAELPIVNGDPSQLGQLFQNLLSNALKFTPQGQPPQIKVEYFCRQMGELPPEVRPNRETPFYHQISVSDQGVGFDTKYLDRIFQVFQRLHGRDEFAGTGVGLAICQRVVENHGGGITANSTPGEGATFCVYLPA</sequence>
<dbReference type="InterPro" id="IPR001610">
    <property type="entry name" value="PAC"/>
</dbReference>
<dbReference type="SMART" id="SM00388">
    <property type="entry name" value="HisKA"/>
    <property type="match status" value="1"/>
</dbReference>
<evidence type="ECO:0000256" key="4">
    <source>
        <dbReference type="ARBA" id="ARBA00022679"/>
    </source>
</evidence>
<dbReference type="SMART" id="SM00091">
    <property type="entry name" value="PAS"/>
    <property type="match status" value="4"/>
</dbReference>
<feature type="domain" description="PAC" evidence="8">
    <location>
        <begin position="602"/>
        <end position="655"/>
    </location>
</feature>
<organism evidence="9 10">
    <name type="scientific">Spirosoma rhododendri</name>
    <dbReference type="NCBI Taxonomy" id="2728024"/>
    <lineage>
        <taxon>Bacteria</taxon>
        <taxon>Pseudomonadati</taxon>
        <taxon>Bacteroidota</taxon>
        <taxon>Cytophagia</taxon>
        <taxon>Cytophagales</taxon>
        <taxon>Cytophagaceae</taxon>
        <taxon>Spirosoma</taxon>
    </lineage>
</organism>
<dbReference type="CDD" id="cd00130">
    <property type="entry name" value="PAS"/>
    <property type="match status" value="2"/>
</dbReference>
<dbReference type="Pfam" id="PF08448">
    <property type="entry name" value="PAS_4"/>
    <property type="match status" value="3"/>
</dbReference>
<dbReference type="PRINTS" id="PR00344">
    <property type="entry name" value="BCTRLSENSOR"/>
</dbReference>
<name>A0A7L5DVY4_9BACT</name>
<evidence type="ECO:0000313" key="9">
    <source>
        <dbReference type="EMBL" id="QJD81523.1"/>
    </source>
</evidence>
<dbReference type="SMART" id="SM00387">
    <property type="entry name" value="HATPase_c"/>
    <property type="match status" value="1"/>
</dbReference>
<dbReference type="InterPro" id="IPR004358">
    <property type="entry name" value="Sig_transdc_His_kin-like_C"/>
</dbReference>
<feature type="domain" description="PAC" evidence="8">
    <location>
        <begin position="343"/>
        <end position="397"/>
    </location>
</feature>
<dbReference type="PROSITE" id="PS50112">
    <property type="entry name" value="PAS"/>
    <property type="match status" value="1"/>
</dbReference>
<dbReference type="InterPro" id="IPR000014">
    <property type="entry name" value="PAS"/>
</dbReference>
<dbReference type="Gene3D" id="1.10.287.130">
    <property type="match status" value="1"/>
</dbReference>
<keyword evidence="3" id="KW-0597">Phosphoprotein</keyword>
<keyword evidence="9" id="KW-0614">Plasmid</keyword>
<proteinExistence type="predicted"/>
<dbReference type="SMART" id="SM00086">
    <property type="entry name" value="PAC"/>
    <property type="match status" value="4"/>
</dbReference>
<feature type="domain" description="PAS" evidence="7">
    <location>
        <begin position="273"/>
        <end position="343"/>
    </location>
</feature>
<keyword evidence="10" id="KW-1185">Reference proteome</keyword>
<dbReference type="Gene3D" id="3.30.565.10">
    <property type="entry name" value="Histidine kinase-like ATPase, C-terminal domain"/>
    <property type="match status" value="1"/>
</dbReference>
<dbReference type="InterPro" id="IPR013655">
    <property type="entry name" value="PAS_fold_3"/>
</dbReference>
<keyword evidence="5" id="KW-0418">Kinase</keyword>
<dbReference type="RefSeq" id="WP_169553541.1">
    <property type="nucleotide sequence ID" value="NZ_CP051678.1"/>
</dbReference>
<dbReference type="Proteomes" id="UP000501128">
    <property type="component" value="Plasmid unnamed1"/>
</dbReference>
<dbReference type="Pfam" id="PF08447">
    <property type="entry name" value="PAS_3"/>
    <property type="match status" value="1"/>
</dbReference>
<feature type="domain" description="PAC" evidence="8">
    <location>
        <begin position="88"/>
        <end position="141"/>
    </location>
</feature>
<evidence type="ECO:0000256" key="3">
    <source>
        <dbReference type="ARBA" id="ARBA00022553"/>
    </source>
</evidence>
<feature type="domain" description="Histidine kinase" evidence="6">
    <location>
        <begin position="684"/>
        <end position="911"/>
    </location>
</feature>
<geneLocation type="plasmid" evidence="9 10">
    <name>unnamed1</name>
</geneLocation>
<evidence type="ECO:0000256" key="5">
    <source>
        <dbReference type="ARBA" id="ARBA00022777"/>
    </source>
</evidence>
<dbReference type="InterPro" id="IPR013656">
    <property type="entry name" value="PAS_4"/>
</dbReference>
<gene>
    <name evidence="9" type="ORF">HH216_24440</name>
</gene>
<dbReference type="Pfam" id="PF02518">
    <property type="entry name" value="HATPase_c"/>
    <property type="match status" value="1"/>
</dbReference>
<comment type="catalytic activity">
    <reaction evidence="1">
        <text>ATP + protein L-histidine = ADP + protein N-phospho-L-histidine.</text>
        <dbReference type="EC" id="2.7.13.3"/>
    </reaction>
</comment>
<dbReference type="InterPro" id="IPR000700">
    <property type="entry name" value="PAS-assoc_C"/>
</dbReference>